<sequence>MKGNEMQYKLNLANAPAIVKNSPILKEEISIPAYRQGRESNNFEFKQFNYNPTPGDLMKEIYRYMRFANKQNPNNKQRLFTEGLKRVVALYNYSFGINNTTAEIFKNQAYENWLKKKDNFNWEEVN</sequence>
<organism evidence="1 2">
    <name type="scientific">Candidatus Nomurabacteria bacterium RIFCSPLOWO2_01_FULL_33_17</name>
    <dbReference type="NCBI Taxonomy" id="1801764"/>
    <lineage>
        <taxon>Bacteria</taxon>
        <taxon>Candidatus Nomuraibacteriota</taxon>
    </lineage>
</organism>
<dbReference type="AlphaFoldDB" id="A0A1F6WN12"/>
<proteinExistence type="predicted"/>
<comment type="caution">
    <text evidence="1">The sequence shown here is derived from an EMBL/GenBank/DDBJ whole genome shotgun (WGS) entry which is preliminary data.</text>
</comment>
<evidence type="ECO:0000313" key="2">
    <source>
        <dbReference type="Proteomes" id="UP000178184"/>
    </source>
</evidence>
<gene>
    <name evidence="1" type="ORF">A2903_00810</name>
</gene>
<accession>A0A1F6WN12</accession>
<reference evidence="1 2" key="1">
    <citation type="journal article" date="2016" name="Nat. Commun.">
        <title>Thousands of microbial genomes shed light on interconnected biogeochemical processes in an aquifer system.</title>
        <authorList>
            <person name="Anantharaman K."/>
            <person name="Brown C.T."/>
            <person name="Hug L.A."/>
            <person name="Sharon I."/>
            <person name="Castelle C.J."/>
            <person name="Probst A.J."/>
            <person name="Thomas B.C."/>
            <person name="Singh A."/>
            <person name="Wilkins M.J."/>
            <person name="Karaoz U."/>
            <person name="Brodie E.L."/>
            <person name="Williams K.H."/>
            <person name="Hubbard S.S."/>
            <person name="Banfield J.F."/>
        </authorList>
    </citation>
    <scope>NUCLEOTIDE SEQUENCE [LARGE SCALE GENOMIC DNA]</scope>
</reference>
<dbReference type="EMBL" id="MFUO01000033">
    <property type="protein sequence ID" value="OGI83206.1"/>
    <property type="molecule type" value="Genomic_DNA"/>
</dbReference>
<protein>
    <submittedName>
        <fullName evidence="1">Uncharacterized protein</fullName>
    </submittedName>
</protein>
<evidence type="ECO:0000313" key="1">
    <source>
        <dbReference type="EMBL" id="OGI83206.1"/>
    </source>
</evidence>
<name>A0A1F6WN12_9BACT</name>
<dbReference type="Proteomes" id="UP000178184">
    <property type="component" value="Unassembled WGS sequence"/>
</dbReference>